<accession>A0A654M1D4</accession>
<keyword evidence="3 7" id="KW-0436">Ligase</keyword>
<evidence type="ECO:0000256" key="1">
    <source>
        <dbReference type="ARBA" id="ARBA00004672"/>
    </source>
</evidence>
<feature type="domain" description="SAICAR synthetase/ADE2 N-terminal" evidence="8">
    <location>
        <begin position="4"/>
        <end position="237"/>
    </location>
</feature>
<dbReference type="CDD" id="cd01414">
    <property type="entry name" value="SAICAR_synt_Sc"/>
    <property type="match status" value="1"/>
</dbReference>
<keyword evidence="6 7" id="KW-0067">ATP-binding</keyword>
<gene>
    <name evidence="7 9" type="primary">purC</name>
    <name evidence="9" type="ORF">NMY3_02289</name>
</gene>
<reference evidence="10" key="1">
    <citation type="submission" date="2015-10" db="EMBL/GenBank/DDBJ databases">
        <title>Niche specialization of a soil ammonia-oxidizing archaeon, Candidatus Nitrosocosmicus oleophilus.</title>
        <authorList>
            <person name="Jung M.-Y."/>
            <person name="Rhee S.-K."/>
        </authorList>
    </citation>
    <scope>NUCLEOTIDE SEQUENCE [LARGE SCALE GENOMIC DNA]</scope>
    <source>
        <strain evidence="10">MY3</strain>
    </source>
</reference>
<evidence type="ECO:0000256" key="6">
    <source>
        <dbReference type="ARBA" id="ARBA00022840"/>
    </source>
</evidence>
<dbReference type="UniPathway" id="UPA00074">
    <property type="reaction ID" value="UER00131"/>
</dbReference>
<keyword evidence="5 7" id="KW-0658">Purine biosynthesis</keyword>
<dbReference type="SUPFAM" id="SSF56104">
    <property type="entry name" value="SAICAR synthase-like"/>
    <property type="match status" value="1"/>
</dbReference>
<dbReference type="GO" id="GO:0005737">
    <property type="term" value="C:cytoplasm"/>
    <property type="evidence" value="ECO:0007669"/>
    <property type="project" value="TreeGrafter"/>
</dbReference>
<evidence type="ECO:0000256" key="5">
    <source>
        <dbReference type="ARBA" id="ARBA00022755"/>
    </source>
</evidence>
<organism evidence="9 10">
    <name type="scientific">Candidatus Nitrosocosmicus oleophilus</name>
    <dbReference type="NCBI Taxonomy" id="1353260"/>
    <lineage>
        <taxon>Archaea</taxon>
        <taxon>Nitrososphaerota</taxon>
        <taxon>Nitrososphaeria</taxon>
        <taxon>Nitrososphaerales</taxon>
        <taxon>Nitrososphaeraceae</taxon>
        <taxon>Candidatus Nitrosocosmicus</taxon>
    </lineage>
</organism>
<keyword evidence="4 7" id="KW-0547">Nucleotide-binding</keyword>
<evidence type="ECO:0000256" key="2">
    <source>
        <dbReference type="ARBA" id="ARBA00010190"/>
    </source>
</evidence>
<evidence type="ECO:0000313" key="9">
    <source>
        <dbReference type="EMBL" id="ALI36486.1"/>
    </source>
</evidence>
<keyword evidence="10" id="KW-1185">Reference proteome</keyword>
<evidence type="ECO:0000256" key="7">
    <source>
        <dbReference type="HAMAP-Rule" id="MF_00137"/>
    </source>
</evidence>
<comment type="catalytic activity">
    <reaction evidence="7">
        <text>5-amino-1-(5-phospho-D-ribosyl)imidazole-4-carboxylate + L-aspartate + ATP = (2S)-2-[5-amino-1-(5-phospho-beta-D-ribosyl)imidazole-4-carboxamido]succinate + ADP + phosphate + 2 H(+)</text>
        <dbReference type="Rhea" id="RHEA:22628"/>
        <dbReference type="ChEBI" id="CHEBI:15378"/>
        <dbReference type="ChEBI" id="CHEBI:29991"/>
        <dbReference type="ChEBI" id="CHEBI:30616"/>
        <dbReference type="ChEBI" id="CHEBI:43474"/>
        <dbReference type="ChEBI" id="CHEBI:58443"/>
        <dbReference type="ChEBI" id="CHEBI:77657"/>
        <dbReference type="ChEBI" id="CHEBI:456216"/>
        <dbReference type="EC" id="6.3.2.6"/>
    </reaction>
</comment>
<comment type="pathway">
    <text evidence="1 7">Purine metabolism; IMP biosynthesis via de novo pathway; 5-amino-1-(5-phospho-D-ribosyl)imidazole-4-carboxamide from 5-amino-1-(5-phospho-D-ribosyl)imidazole-4-carboxylate: step 1/2.</text>
</comment>
<dbReference type="InterPro" id="IPR001636">
    <property type="entry name" value="SAICAR_synth"/>
</dbReference>
<comment type="similarity">
    <text evidence="2 7">Belongs to the SAICAR synthetase family.</text>
</comment>
<sequence>MKLIRKGKVKDIYETNNNTLIFSFSNRISAFDVILNDEIPYKGKVLCDFALYWFKILKGKNHFRRRVDTDKIEVGKLNMIPIECVVRSYLYGSLYTRYLQNSIEISGTEEYFANNDLQLASKLPGLVFDPTTKSDQHDKPLSETQILKNRLLNETELMQLKKQSLDLFEQVNTIVSDSGFILSDIKFEFGKDPITGEIILGDSIGPDEFRIWNKGDYQVGHIQDSYDKQILRDWLEGIGFRKEVEKCNNNRLEPNIPKLPKEIIEKISQRYVDAYERITRSTFSRLD</sequence>
<dbReference type="NCBIfam" id="TIGR00081">
    <property type="entry name" value="purC"/>
    <property type="match status" value="1"/>
</dbReference>
<evidence type="ECO:0000256" key="3">
    <source>
        <dbReference type="ARBA" id="ARBA00022598"/>
    </source>
</evidence>
<proteinExistence type="inferred from homology"/>
<dbReference type="AlphaFoldDB" id="A0A654M1D4"/>
<protein>
    <recommendedName>
        <fullName evidence="7">Phosphoribosylaminoimidazole-succinocarboxamide synthase</fullName>
        <ecNumber evidence="7">6.3.2.6</ecNumber>
    </recommendedName>
    <alternativeName>
        <fullName evidence="7">SAICAR synthetase</fullName>
    </alternativeName>
</protein>
<dbReference type="GO" id="GO:0006189">
    <property type="term" value="P:'de novo' IMP biosynthetic process"/>
    <property type="evidence" value="ECO:0007669"/>
    <property type="project" value="UniProtKB-UniRule"/>
</dbReference>
<dbReference type="HAMAP" id="MF_00137">
    <property type="entry name" value="SAICAR_synth"/>
    <property type="match status" value="1"/>
</dbReference>
<dbReference type="PANTHER" id="PTHR43700">
    <property type="entry name" value="PHOSPHORIBOSYLAMINOIMIDAZOLE-SUCCINOCARBOXAMIDE SYNTHASE"/>
    <property type="match status" value="1"/>
</dbReference>
<dbReference type="Proteomes" id="UP000058925">
    <property type="component" value="Chromosome"/>
</dbReference>
<dbReference type="InterPro" id="IPR028923">
    <property type="entry name" value="SAICAR_synt/ADE2_N"/>
</dbReference>
<dbReference type="GeneID" id="60422239"/>
<dbReference type="PROSITE" id="PS01057">
    <property type="entry name" value="SAICAR_SYNTHETASE_1"/>
    <property type="match status" value="1"/>
</dbReference>
<dbReference type="GO" id="GO:0005524">
    <property type="term" value="F:ATP binding"/>
    <property type="evidence" value="ECO:0007669"/>
    <property type="project" value="UniProtKB-KW"/>
</dbReference>
<dbReference type="GO" id="GO:0004639">
    <property type="term" value="F:phosphoribosylaminoimidazolesuccinocarboxamide synthase activity"/>
    <property type="evidence" value="ECO:0007669"/>
    <property type="project" value="UniProtKB-UniRule"/>
</dbReference>
<dbReference type="OrthoDB" id="10775at2157"/>
<dbReference type="EMBL" id="CP012850">
    <property type="protein sequence ID" value="ALI36486.1"/>
    <property type="molecule type" value="Genomic_DNA"/>
</dbReference>
<dbReference type="Gene3D" id="3.30.470.20">
    <property type="entry name" value="ATP-grasp fold, B domain"/>
    <property type="match status" value="1"/>
</dbReference>
<dbReference type="Gene3D" id="3.30.200.20">
    <property type="entry name" value="Phosphorylase Kinase, domain 1"/>
    <property type="match status" value="1"/>
</dbReference>
<dbReference type="RefSeq" id="WP_196815737.1">
    <property type="nucleotide sequence ID" value="NZ_CP012850.1"/>
</dbReference>
<evidence type="ECO:0000259" key="8">
    <source>
        <dbReference type="Pfam" id="PF01259"/>
    </source>
</evidence>
<dbReference type="InterPro" id="IPR018236">
    <property type="entry name" value="SAICAR_synthetase_CS"/>
</dbReference>
<name>A0A654M1D4_9ARCH</name>
<dbReference type="KEGG" id="taa:NMY3_02289"/>
<dbReference type="PANTHER" id="PTHR43700:SF1">
    <property type="entry name" value="PHOSPHORIBOSYLAMINOIMIDAZOLE-SUCCINOCARBOXAMIDE SYNTHASE"/>
    <property type="match status" value="1"/>
</dbReference>
<evidence type="ECO:0000256" key="4">
    <source>
        <dbReference type="ARBA" id="ARBA00022741"/>
    </source>
</evidence>
<evidence type="ECO:0000313" key="10">
    <source>
        <dbReference type="Proteomes" id="UP000058925"/>
    </source>
</evidence>
<dbReference type="EC" id="6.3.2.6" evidence="7"/>
<dbReference type="Pfam" id="PF01259">
    <property type="entry name" value="SAICAR_synt"/>
    <property type="match status" value="1"/>
</dbReference>